<dbReference type="CDD" id="cd06850">
    <property type="entry name" value="biotinyl_domain"/>
    <property type="match status" value="1"/>
</dbReference>
<dbReference type="Gene3D" id="2.40.50.100">
    <property type="match status" value="1"/>
</dbReference>
<dbReference type="InterPro" id="IPR001882">
    <property type="entry name" value="Biotin_BS"/>
</dbReference>
<dbReference type="EMBL" id="BLZR01000001">
    <property type="protein sequence ID" value="GFP77752.1"/>
    <property type="molecule type" value="Genomic_DNA"/>
</dbReference>
<accession>A0A6V8SMH0</accession>
<gene>
    <name evidence="3" type="ORF">bsdtw1_03923</name>
</gene>
<evidence type="ECO:0000259" key="2">
    <source>
        <dbReference type="PROSITE" id="PS50968"/>
    </source>
</evidence>
<sequence>MNFELIEQVIKIAKQHDLLKISVECDEIKINIEMNKQNQNDKCINNAYKNSVESMDSLNELTVNDGDYMINAPLLGTVVILINNNTGEKYKVGDLITKGQAFCTIEAMKMINEITSDKEGIITQMLVTSNQFVEYDQPLIKIKENGGNNV</sequence>
<dbReference type="SUPFAM" id="SSF51230">
    <property type="entry name" value="Single hybrid motif"/>
    <property type="match status" value="1"/>
</dbReference>
<protein>
    <recommendedName>
        <fullName evidence="2">Lipoyl-binding domain-containing protein</fullName>
    </recommendedName>
</protein>
<comment type="caution">
    <text evidence="3">The sequence shown here is derived from an EMBL/GenBank/DDBJ whole genome shotgun (WGS) entry which is preliminary data.</text>
</comment>
<dbReference type="Pfam" id="PF00364">
    <property type="entry name" value="Biotin_lipoyl"/>
    <property type="match status" value="1"/>
</dbReference>
<dbReference type="Proteomes" id="UP000580568">
    <property type="component" value="Unassembled WGS sequence"/>
</dbReference>
<dbReference type="InterPro" id="IPR011053">
    <property type="entry name" value="Single_hybrid_motif"/>
</dbReference>
<evidence type="ECO:0000313" key="3">
    <source>
        <dbReference type="EMBL" id="GFP77752.1"/>
    </source>
</evidence>
<organism evidence="3 4">
    <name type="scientific">Clostridium fungisolvens</name>
    <dbReference type="NCBI Taxonomy" id="1604897"/>
    <lineage>
        <taxon>Bacteria</taxon>
        <taxon>Bacillati</taxon>
        <taxon>Bacillota</taxon>
        <taxon>Clostridia</taxon>
        <taxon>Eubacteriales</taxon>
        <taxon>Clostridiaceae</taxon>
        <taxon>Clostridium</taxon>
    </lineage>
</organism>
<keyword evidence="4" id="KW-1185">Reference proteome</keyword>
<dbReference type="InterPro" id="IPR050709">
    <property type="entry name" value="Biotin_Carboxyl_Carrier/Decarb"/>
</dbReference>
<name>A0A6V8SMH0_9CLOT</name>
<feature type="domain" description="Lipoyl-binding" evidence="2">
    <location>
        <begin position="60"/>
        <end position="143"/>
    </location>
</feature>
<dbReference type="PANTHER" id="PTHR45266:SF3">
    <property type="entry name" value="OXALOACETATE DECARBOXYLASE ALPHA CHAIN"/>
    <property type="match status" value="1"/>
</dbReference>
<dbReference type="PROSITE" id="PS50968">
    <property type="entry name" value="BIOTINYL_LIPOYL"/>
    <property type="match status" value="1"/>
</dbReference>
<dbReference type="PANTHER" id="PTHR45266">
    <property type="entry name" value="OXALOACETATE DECARBOXYLASE ALPHA CHAIN"/>
    <property type="match status" value="1"/>
</dbReference>
<evidence type="ECO:0000256" key="1">
    <source>
        <dbReference type="ARBA" id="ARBA00023267"/>
    </source>
</evidence>
<reference evidence="3 4" key="1">
    <citation type="submission" date="2020-07" db="EMBL/GenBank/DDBJ databases">
        <title>A new beta-1,3-glucan-decomposing anaerobic bacterium isolated from anoxic soil subjected to biological soil disinfestation.</title>
        <authorList>
            <person name="Ueki A."/>
            <person name="Tonouchi A."/>
        </authorList>
    </citation>
    <scope>NUCLEOTIDE SEQUENCE [LARGE SCALE GENOMIC DNA]</scope>
    <source>
        <strain evidence="3 4">TW1</strain>
    </source>
</reference>
<keyword evidence="1" id="KW-0092">Biotin</keyword>
<dbReference type="InterPro" id="IPR000089">
    <property type="entry name" value="Biotin_lipoyl"/>
</dbReference>
<dbReference type="PROSITE" id="PS00188">
    <property type="entry name" value="BIOTIN"/>
    <property type="match status" value="1"/>
</dbReference>
<evidence type="ECO:0000313" key="4">
    <source>
        <dbReference type="Proteomes" id="UP000580568"/>
    </source>
</evidence>
<dbReference type="AlphaFoldDB" id="A0A6V8SMH0"/>
<dbReference type="RefSeq" id="WP_183279112.1">
    <property type="nucleotide sequence ID" value="NZ_BLZR01000001.1"/>
</dbReference>
<proteinExistence type="predicted"/>